<feature type="domain" description="Peptidase S9 prolyl oligopeptidase catalytic" evidence="15">
    <location>
        <begin position="683"/>
        <end position="883"/>
    </location>
</feature>
<dbReference type="FunFam" id="3.40.50.1820:FF:000003">
    <property type="entry name" value="Dipeptidyl peptidase 4"/>
    <property type="match status" value="1"/>
</dbReference>
<organism evidence="17 18">
    <name type="scientific">Pisolithus microcarpus 441</name>
    <dbReference type="NCBI Taxonomy" id="765257"/>
    <lineage>
        <taxon>Eukaryota</taxon>
        <taxon>Fungi</taxon>
        <taxon>Dikarya</taxon>
        <taxon>Basidiomycota</taxon>
        <taxon>Agaricomycotina</taxon>
        <taxon>Agaricomycetes</taxon>
        <taxon>Agaricomycetidae</taxon>
        <taxon>Boletales</taxon>
        <taxon>Sclerodermatineae</taxon>
        <taxon>Pisolithaceae</taxon>
        <taxon>Pisolithus</taxon>
    </lineage>
</organism>
<dbReference type="GO" id="GO:0004252">
    <property type="term" value="F:serine-type endopeptidase activity"/>
    <property type="evidence" value="ECO:0007669"/>
    <property type="project" value="InterPro"/>
</dbReference>
<evidence type="ECO:0000256" key="1">
    <source>
        <dbReference type="ARBA" id="ARBA00004576"/>
    </source>
</evidence>
<dbReference type="PROSITE" id="PS00708">
    <property type="entry name" value="PRO_ENDOPEP_SER"/>
    <property type="match status" value="1"/>
</dbReference>
<dbReference type="Pfam" id="PF00930">
    <property type="entry name" value="DPPIV_N"/>
    <property type="match status" value="1"/>
</dbReference>
<dbReference type="InterPro" id="IPR002471">
    <property type="entry name" value="Pept_S9_AS"/>
</dbReference>
<evidence type="ECO:0000256" key="13">
    <source>
        <dbReference type="SAM" id="MobiDB-lite"/>
    </source>
</evidence>
<gene>
    <name evidence="17" type="ORF">PISMIDRAFT_687695</name>
</gene>
<feature type="transmembrane region" description="Helical" evidence="14">
    <location>
        <begin position="93"/>
        <end position="117"/>
    </location>
</feature>
<keyword evidence="5" id="KW-0645">Protease</keyword>
<evidence type="ECO:0000256" key="7">
    <source>
        <dbReference type="ARBA" id="ARBA00022801"/>
    </source>
</evidence>
<keyword evidence="11 14" id="KW-0472">Membrane</keyword>
<comment type="similarity">
    <text evidence="2">Belongs to the peptidase S9B family.</text>
</comment>
<protein>
    <recommendedName>
        <fullName evidence="19">Dipeptidyl-peptidase IV</fullName>
    </recommendedName>
</protein>
<evidence type="ECO:0000256" key="6">
    <source>
        <dbReference type="ARBA" id="ARBA00022692"/>
    </source>
</evidence>
<dbReference type="Pfam" id="PF00326">
    <property type="entry name" value="Peptidase_S9"/>
    <property type="match status" value="1"/>
</dbReference>
<keyword evidence="9" id="KW-0735">Signal-anchor</keyword>
<reference evidence="17 18" key="1">
    <citation type="submission" date="2014-04" db="EMBL/GenBank/DDBJ databases">
        <authorList>
            <consortium name="DOE Joint Genome Institute"/>
            <person name="Kuo A."/>
            <person name="Kohler A."/>
            <person name="Costa M.D."/>
            <person name="Nagy L.G."/>
            <person name="Floudas D."/>
            <person name="Copeland A."/>
            <person name="Barry K.W."/>
            <person name="Cichocki N."/>
            <person name="Veneault-Fourrey C."/>
            <person name="LaButti K."/>
            <person name="Lindquist E.A."/>
            <person name="Lipzen A."/>
            <person name="Lundell T."/>
            <person name="Morin E."/>
            <person name="Murat C."/>
            <person name="Sun H."/>
            <person name="Tunlid A."/>
            <person name="Henrissat B."/>
            <person name="Grigoriev I.V."/>
            <person name="Hibbett D.S."/>
            <person name="Martin F."/>
            <person name="Nordberg H.P."/>
            <person name="Cantor M.N."/>
            <person name="Hua S.X."/>
        </authorList>
    </citation>
    <scope>NUCLEOTIDE SEQUENCE [LARGE SCALE GENOMIC DNA]</scope>
    <source>
        <strain evidence="17 18">441</strain>
    </source>
</reference>
<evidence type="ECO:0000256" key="12">
    <source>
        <dbReference type="ARBA" id="ARBA00023180"/>
    </source>
</evidence>
<dbReference type="Proteomes" id="UP000054018">
    <property type="component" value="Unassembled WGS sequence"/>
</dbReference>
<keyword evidence="4" id="KW-0926">Vacuole</keyword>
<dbReference type="GO" id="GO:0005886">
    <property type="term" value="C:plasma membrane"/>
    <property type="evidence" value="ECO:0007669"/>
    <property type="project" value="TreeGrafter"/>
</dbReference>
<evidence type="ECO:0000256" key="10">
    <source>
        <dbReference type="ARBA" id="ARBA00022989"/>
    </source>
</evidence>
<comment type="subcellular location">
    <subcellularLocation>
        <location evidence="1">Vacuole membrane</location>
        <topology evidence="1">Single-pass type II membrane protein</topology>
    </subcellularLocation>
</comment>
<dbReference type="STRING" id="765257.A0A0C9Z423"/>
<dbReference type="Gene3D" id="3.40.50.1820">
    <property type="entry name" value="alpha/beta hydrolase"/>
    <property type="match status" value="1"/>
</dbReference>
<evidence type="ECO:0000259" key="16">
    <source>
        <dbReference type="Pfam" id="PF00930"/>
    </source>
</evidence>
<keyword evidence="3" id="KW-0031">Aminopeptidase</keyword>
<dbReference type="AlphaFoldDB" id="A0A0C9Z423"/>
<evidence type="ECO:0000256" key="2">
    <source>
        <dbReference type="ARBA" id="ARBA00006150"/>
    </source>
</evidence>
<evidence type="ECO:0000259" key="15">
    <source>
        <dbReference type="Pfam" id="PF00326"/>
    </source>
</evidence>
<keyword evidence="6 14" id="KW-0812">Transmembrane</keyword>
<dbReference type="SUPFAM" id="SSF82171">
    <property type="entry name" value="DPP6 N-terminal domain-like"/>
    <property type="match status" value="1"/>
</dbReference>
<sequence length="891" mass="99172">MAPHAYQHLSNAEEGCLDRESDYPRDRSPSLSDHTARPLTYYGEGPFDAPSSDDEDEEYLVKEARDQGEVGDSEPVSGLRVGGGGKRPTALRALVISLASLVLFSAFIGVFAATVLYNGKPFHGPGAQKLALDHIFNGTFSASLRSVHWVPEAGDGVFSMMENGRIVLVDLKINETKPLISIADVKDENGNQLNWTEWKLSPDMRYILVKADKVKQWRHSSFGNYYVHDLETKATNPLLPPTDPPVTAYATWAPTGQSIAFVASNDLYVLPSPRSTMSPIRVTNTGNASLFHGIPDWIYEEEVFSSDYALWWSPDSARIAFLRLDETAVDEYRFPIYNPTNDAYAVVPYTEDVVIKYPKPGYNNPIASVHVFNLASYLEYSNIFSAAASTVELVWTGRFSLDNSVISQVTWVDDSSLIVKEVNRAADNGSVIFFSLDTLIPEQGTASGVVVRRLGVNGEEADGGWIEPHQNIYPLPSGLRSGGSPAYLDIVPSEDGYDHIALFDPADSTTPRFLTSGPWEVTGGIQVVDAQRGLIYFQAARSSIERHLYSVPISSPNTASPIMPSPLTDESTTSSYSVNFSPGAGFYLLNYRGPGVPWQRLVRVDRPDFDYVLTDNTALNATLSVFETATVTYTTIVSDGYELNVKEMRPPRMDDSGRTKYPVLFHVYGGPESQQVNVEYKRDWHDYLVCTLQYIVVVVDGRGTGFKGRHLRNPVRNNLGFWETRDQINAARIWAGKPYVDTKRIGIWGWSYGGFMASKVAEADVGIHSLAMAVAPVTSWRLYDSIYTERYMGLPNDNPGGYINASISSVEGFRNVDYLLMHGSGDDNVHFANSAHLLDMLTKAQIRNFKFRMFTDSDHSINRRGANREVYEYMSLFLLEKWGKGGHRRGW</sequence>
<evidence type="ECO:0000256" key="8">
    <source>
        <dbReference type="ARBA" id="ARBA00022825"/>
    </source>
</evidence>
<keyword evidence="12" id="KW-0325">Glycoprotein</keyword>
<dbReference type="OrthoDB" id="16520at2759"/>
<keyword evidence="7" id="KW-0378">Hydrolase</keyword>
<evidence type="ECO:0000256" key="4">
    <source>
        <dbReference type="ARBA" id="ARBA00022554"/>
    </source>
</evidence>
<dbReference type="InterPro" id="IPR002469">
    <property type="entry name" value="Peptidase_S9B_N"/>
</dbReference>
<dbReference type="HOGENOM" id="CLU_006105_0_0_1"/>
<accession>A0A0C9Z423</accession>
<dbReference type="EMBL" id="KN833923">
    <property type="protein sequence ID" value="KIK14773.1"/>
    <property type="molecule type" value="Genomic_DNA"/>
</dbReference>
<keyword evidence="18" id="KW-1185">Reference proteome</keyword>
<dbReference type="GO" id="GO:0005774">
    <property type="term" value="C:vacuolar membrane"/>
    <property type="evidence" value="ECO:0007669"/>
    <property type="project" value="UniProtKB-SubCell"/>
</dbReference>
<evidence type="ECO:0000256" key="9">
    <source>
        <dbReference type="ARBA" id="ARBA00022968"/>
    </source>
</evidence>
<feature type="compositionally biased region" description="Basic and acidic residues" evidence="13">
    <location>
        <begin position="59"/>
        <end position="68"/>
    </location>
</feature>
<evidence type="ECO:0000256" key="14">
    <source>
        <dbReference type="SAM" id="Phobius"/>
    </source>
</evidence>
<feature type="domain" description="Dipeptidylpeptidase IV N-terminal" evidence="16">
    <location>
        <begin position="201"/>
        <end position="598"/>
    </location>
</feature>
<dbReference type="GO" id="GO:0006508">
    <property type="term" value="P:proteolysis"/>
    <property type="evidence" value="ECO:0007669"/>
    <property type="project" value="UniProtKB-KW"/>
</dbReference>
<feature type="compositionally biased region" description="Basic and acidic residues" evidence="13">
    <location>
        <begin position="16"/>
        <end position="28"/>
    </location>
</feature>
<evidence type="ECO:0000313" key="18">
    <source>
        <dbReference type="Proteomes" id="UP000054018"/>
    </source>
</evidence>
<keyword evidence="10 14" id="KW-1133">Transmembrane helix</keyword>
<evidence type="ECO:0000256" key="3">
    <source>
        <dbReference type="ARBA" id="ARBA00022438"/>
    </source>
</evidence>
<evidence type="ECO:0000256" key="5">
    <source>
        <dbReference type="ARBA" id="ARBA00022670"/>
    </source>
</evidence>
<feature type="region of interest" description="Disordered" evidence="13">
    <location>
        <begin position="1"/>
        <end position="84"/>
    </location>
</feature>
<dbReference type="SUPFAM" id="SSF53474">
    <property type="entry name" value="alpha/beta-Hydrolases"/>
    <property type="match status" value="1"/>
</dbReference>
<reference evidence="18" key="2">
    <citation type="submission" date="2015-01" db="EMBL/GenBank/DDBJ databases">
        <title>Evolutionary Origins and Diversification of the Mycorrhizal Mutualists.</title>
        <authorList>
            <consortium name="DOE Joint Genome Institute"/>
            <consortium name="Mycorrhizal Genomics Consortium"/>
            <person name="Kohler A."/>
            <person name="Kuo A."/>
            <person name="Nagy L.G."/>
            <person name="Floudas D."/>
            <person name="Copeland A."/>
            <person name="Barry K.W."/>
            <person name="Cichocki N."/>
            <person name="Veneault-Fourrey C."/>
            <person name="LaButti K."/>
            <person name="Lindquist E.A."/>
            <person name="Lipzen A."/>
            <person name="Lundell T."/>
            <person name="Morin E."/>
            <person name="Murat C."/>
            <person name="Riley R."/>
            <person name="Ohm R."/>
            <person name="Sun H."/>
            <person name="Tunlid A."/>
            <person name="Henrissat B."/>
            <person name="Grigoriev I.V."/>
            <person name="Hibbett D.S."/>
            <person name="Martin F."/>
        </authorList>
    </citation>
    <scope>NUCLEOTIDE SEQUENCE [LARGE SCALE GENOMIC DNA]</scope>
    <source>
        <strain evidence="18">441</strain>
    </source>
</reference>
<dbReference type="GO" id="GO:0008239">
    <property type="term" value="F:dipeptidyl-peptidase activity"/>
    <property type="evidence" value="ECO:0007669"/>
    <property type="project" value="TreeGrafter"/>
</dbReference>
<dbReference type="InterPro" id="IPR029058">
    <property type="entry name" value="AB_hydrolase_fold"/>
</dbReference>
<evidence type="ECO:0008006" key="19">
    <source>
        <dbReference type="Google" id="ProtNLM"/>
    </source>
</evidence>
<keyword evidence="8" id="KW-0720">Serine protease</keyword>
<dbReference type="MEROPS" id="S09.006"/>
<dbReference type="GO" id="GO:0004177">
    <property type="term" value="F:aminopeptidase activity"/>
    <property type="evidence" value="ECO:0007669"/>
    <property type="project" value="UniProtKB-KW"/>
</dbReference>
<dbReference type="InterPro" id="IPR001375">
    <property type="entry name" value="Peptidase_S9_cat"/>
</dbReference>
<evidence type="ECO:0000313" key="17">
    <source>
        <dbReference type="EMBL" id="KIK14773.1"/>
    </source>
</evidence>
<dbReference type="PANTHER" id="PTHR11731:SF200">
    <property type="entry name" value="DIPEPTIDYL PEPTIDASE 10, ISOFORM B"/>
    <property type="match status" value="1"/>
</dbReference>
<name>A0A0C9Z423_9AGAM</name>
<dbReference type="Gene3D" id="2.140.10.30">
    <property type="entry name" value="Dipeptidylpeptidase IV, N-terminal domain"/>
    <property type="match status" value="1"/>
</dbReference>
<proteinExistence type="inferred from homology"/>
<evidence type="ECO:0000256" key="11">
    <source>
        <dbReference type="ARBA" id="ARBA00023136"/>
    </source>
</evidence>
<dbReference type="InterPro" id="IPR050278">
    <property type="entry name" value="Serine_Prot_S9B/DPPIV"/>
</dbReference>
<dbReference type="PANTHER" id="PTHR11731">
    <property type="entry name" value="PROTEASE FAMILY S9B,C DIPEPTIDYL-PEPTIDASE IV-RELATED"/>
    <property type="match status" value="1"/>
</dbReference>